<comment type="subcellular location">
    <subcellularLocation>
        <location evidence="1">Cell membrane</location>
        <topology evidence="1">Multi-pass membrane protein</topology>
    </subcellularLocation>
</comment>
<dbReference type="GO" id="GO:0071880">
    <property type="term" value="P:adenylate cyclase-activating adrenergic receptor signaling pathway"/>
    <property type="evidence" value="ECO:0007669"/>
    <property type="project" value="TreeGrafter"/>
</dbReference>
<feature type="transmembrane region" description="Helical" evidence="10">
    <location>
        <begin position="234"/>
        <end position="253"/>
    </location>
</feature>
<dbReference type="InterPro" id="IPR017452">
    <property type="entry name" value="GPCR_Rhodpsn_7TM"/>
</dbReference>
<evidence type="ECO:0000256" key="7">
    <source>
        <dbReference type="ARBA" id="ARBA00023157"/>
    </source>
</evidence>
<evidence type="ECO:0000256" key="3">
    <source>
        <dbReference type="ARBA" id="ARBA00022692"/>
    </source>
</evidence>
<keyword evidence="6 10" id="KW-0472">Membrane</keyword>
<feature type="transmembrane region" description="Helical" evidence="10">
    <location>
        <begin position="57"/>
        <end position="76"/>
    </location>
</feature>
<feature type="transmembrane region" description="Helical" evidence="10">
    <location>
        <begin position="141"/>
        <end position="161"/>
    </location>
</feature>
<sequence length="345" mass="39288">MNDSQHTGNGTSRGDLEFIAITAILYVFIIIASLLGNIIVCVVILSTRSLRRSVNSFFILSLAVSDLTTTCVVIPFDLEILISGGKWQHGEVMCNVWTTTYLLAVPTSILSLLALTVYRYRLLQDPLDSYKSSPLITRRRALIVVCCLWGYSMLFSLVPVFGWKTYPTSVVNGYCYFNVSWIYSVLSSMINFVTPVMTASILNCRMFCLALKLSRKALREDFLLKKLQKRNSRAAKTTFLIVFSFVFCWFPHTLWSITFNICKQCFINVPYNIYTYVTGFFLVLGYLNSALNPILYSFRSPEFQKAVKIFLVKRSTSSNKHSGRKLSHPRLSITKSTSVDRETRL</sequence>
<evidence type="ECO:0000256" key="1">
    <source>
        <dbReference type="ARBA" id="ARBA00004651"/>
    </source>
</evidence>
<dbReference type="Proteomes" id="UP001159428">
    <property type="component" value="Unassembled WGS sequence"/>
</dbReference>
<feature type="transmembrane region" description="Helical" evidence="10">
    <location>
        <begin position="18"/>
        <end position="45"/>
    </location>
</feature>
<evidence type="ECO:0000256" key="8">
    <source>
        <dbReference type="ARBA" id="ARBA00023170"/>
    </source>
</evidence>
<dbReference type="AlphaFoldDB" id="A0AAU9WUY5"/>
<dbReference type="EMBL" id="CALNXJ010000022">
    <property type="protein sequence ID" value="CAH3126883.1"/>
    <property type="molecule type" value="Genomic_DNA"/>
</dbReference>
<dbReference type="PROSITE" id="PS50262">
    <property type="entry name" value="G_PROTEIN_RECEP_F1_2"/>
    <property type="match status" value="1"/>
</dbReference>
<dbReference type="SUPFAM" id="SSF81321">
    <property type="entry name" value="Family A G protein-coupled receptor-like"/>
    <property type="match status" value="1"/>
</dbReference>
<name>A0AAU9WUY5_9CNID</name>
<dbReference type="GO" id="GO:0043410">
    <property type="term" value="P:positive regulation of MAPK cascade"/>
    <property type="evidence" value="ECO:0007669"/>
    <property type="project" value="TreeGrafter"/>
</dbReference>
<evidence type="ECO:0000256" key="10">
    <source>
        <dbReference type="SAM" id="Phobius"/>
    </source>
</evidence>
<dbReference type="CDD" id="cd14967">
    <property type="entry name" value="7tmA_amine_R-like"/>
    <property type="match status" value="1"/>
</dbReference>
<dbReference type="InterPro" id="IPR000276">
    <property type="entry name" value="GPCR_Rhodpsn"/>
</dbReference>
<dbReference type="PANTHER" id="PTHR24248:SF199">
    <property type="entry name" value="IP13425P-RELATED"/>
    <property type="match status" value="1"/>
</dbReference>
<evidence type="ECO:0000256" key="6">
    <source>
        <dbReference type="ARBA" id="ARBA00023136"/>
    </source>
</evidence>
<keyword evidence="9" id="KW-0807">Transducer</keyword>
<evidence type="ECO:0000256" key="4">
    <source>
        <dbReference type="ARBA" id="ARBA00022989"/>
    </source>
</evidence>
<dbReference type="Gene3D" id="1.20.1070.10">
    <property type="entry name" value="Rhodopsin 7-helix transmembrane proteins"/>
    <property type="match status" value="1"/>
</dbReference>
<keyword evidence="5" id="KW-0297">G-protein coupled receptor</keyword>
<dbReference type="SMART" id="SM01381">
    <property type="entry name" value="7TM_GPCR_Srsx"/>
    <property type="match status" value="1"/>
</dbReference>
<feature type="transmembrane region" description="Helical" evidence="10">
    <location>
        <begin position="96"/>
        <end position="120"/>
    </location>
</feature>
<organism evidence="12 13">
    <name type="scientific">Pocillopora meandrina</name>
    <dbReference type="NCBI Taxonomy" id="46732"/>
    <lineage>
        <taxon>Eukaryota</taxon>
        <taxon>Metazoa</taxon>
        <taxon>Cnidaria</taxon>
        <taxon>Anthozoa</taxon>
        <taxon>Hexacorallia</taxon>
        <taxon>Scleractinia</taxon>
        <taxon>Astrocoeniina</taxon>
        <taxon>Pocilloporidae</taxon>
        <taxon>Pocillopora</taxon>
    </lineage>
</organism>
<evidence type="ECO:0000313" key="13">
    <source>
        <dbReference type="Proteomes" id="UP001159428"/>
    </source>
</evidence>
<comment type="caution">
    <text evidence="12">The sequence shown here is derived from an EMBL/GenBank/DDBJ whole genome shotgun (WGS) entry which is preliminary data.</text>
</comment>
<keyword evidence="8" id="KW-0675">Receptor</keyword>
<dbReference type="GO" id="GO:0004993">
    <property type="term" value="F:G protein-coupled serotonin receptor activity"/>
    <property type="evidence" value="ECO:0007669"/>
    <property type="project" value="UniProtKB-ARBA"/>
</dbReference>
<evidence type="ECO:0000256" key="2">
    <source>
        <dbReference type="ARBA" id="ARBA00022475"/>
    </source>
</evidence>
<protein>
    <recommendedName>
        <fullName evidence="11">G-protein coupled receptors family 1 profile domain-containing protein</fullName>
    </recommendedName>
</protein>
<evidence type="ECO:0000256" key="5">
    <source>
        <dbReference type="ARBA" id="ARBA00023040"/>
    </source>
</evidence>
<dbReference type="PRINTS" id="PR00237">
    <property type="entry name" value="GPCRRHODOPSN"/>
</dbReference>
<reference evidence="12 13" key="1">
    <citation type="submission" date="2022-05" db="EMBL/GenBank/DDBJ databases">
        <authorList>
            <consortium name="Genoscope - CEA"/>
            <person name="William W."/>
        </authorList>
    </citation>
    <scope>NUCLEOTIDE SEQUENCE [LARGE SCALE GENOMIC DNA]</scope>
</reference>
<dbReference type="GO" id="GO:0005886">
    <property type="term" value="C:plasma membrane"/>
    <property type="evidence" value="ECO:0007669"/>
    <property type="project" value="UniProtKB-SubCell"/>
</dbReference>
<keyword evidence="3 10" id="KW-0812">Transmembrane</keyword>
<dbReference type="Pfam" id="PF00001">
    <property type="entry name" value="7tm_1"/>
    <property type="match status" value="1"/>
</dbReference>
<keyword evidence="2" id="KW-1003">Cell membrane</keyword>
<evidence type="ECO:0000256" key="9">
    <source>
        <dbReference type="ARBA" id="ARBA00023224"/>
    </source>
</evidence>
<feature type="transmembrane region" description="Helical" evidence="10">
    <location>
        <begin position="181"/>
        <end position="213"/>
    </location>
</feature>
<evidence type="ECO:0000259" key="11">
    <source>
        <dbReference type="PROSITE" id="PS50262"/>
    </source>
</evidence>
<keyword evidence="7" id="KW-1015">Disulfide bond</keyword>
<feature type="domain" description="G-protein coupled receptors family 1 profile" evidence="11">
    <location>
        <begin position="36"/>
        <end position="296"/>
    </location>
</feature>
<dbReference type="PANTHER" id="PTHR24248">
    <property type="entry name" value="ADRENERGIC RECEPTOR-RELATED G-PROTEIN COUPLED RECEPTOR"/>
    <property type="match status" value="1"/>
</dbReference>
<feature type="transmembrane region" description="Helical" evidence="10">
    <location>
        <begin position="273"/>
        <end position="295"/>
    </location>
</feature>
<keyword evidence="4 10" id="KW-1133">Transmembrane helix</keyword>
<evidence type="ECO:0000313" key="12">
    <source>
        <dbReference type="EMBL" id="CAH3126883.1"/>
    </source>
</evidence>
<proteinExistence type="predicted"/>
<gene>
    <name evidence="12" type="ORF">PMEA_00012777</name>
</gene>
<keyword evidence="13" id="KW-1185">Reference proteome</keyword>
<accession>A0AAU9WUY5</accession>